<comment type="cofactor">
    <cofactor evidence="1">
        <name>Zn(2+)</name>
        <dbReference type="ChEBI" id="CHEBI:29105"/>
    </cofactor>
</comment>
<protein>
    <recommendedName>
        <fullName evidence="3">carbonic anhydrase</fullName>
        <ecNumber evidence="3">4.2.1.1</ecNumber>
    </recommendedName>
</protein>
<comment type="catalytic activity">
    <reaction evidence="7">
        <text>hydrogencarbonate + H(+) = CO2 + H2O</text>
        <dbReference type="Rhea" id="RHEA:10748"/>
        <dbReference type="ChEBI" id="CHEBI:15377"/>
        <dbReference type="ChEBI" id="CHEBI:15378"/>
        <dbReference type="ChEBI" id="CHEBI:16526"/>
        <dbReference type="ChEBI" id="CHEBI:17544"/>
        <dbReference type="EC" id="4.2.1.1"/>
    </reaction>
</comment>
<name>A0ABU2JF88_9ACTN</name>
<evidence type="ECO:0000256" key="6">
    <source>
        <dbReference type="ARBA" id="ARBA00024993"/>
    </source>
</evidence>
<sequence length="207" mass="22380">MDIQTTQTTPANPATPATSQDIQHGVQVLLGRNRSFAATDARQQATPLPFVPRELAYVITCIDPRVDPGQILGVGIGDAIVARSVGGRVNDAVINDMAWISYLKETIAPDEPFFEVAVIHHTDCGSALMADDRLRTGFAERNHLDATARDALLDVAVTDPHTTVRHDVERLLASPDISPRIRVSGHVYDVTTGLVTTIAPATNRQQD</sequence>
<dbReference type="PANTHER" id="PTHR43175:SF3">
    <property type="entry name" value="CARBON DISULFIDE HYDROLASE"/>
    <property type="match status" value="1"/>
</dbReference>
<dbReference type="InterPro" id="IPR036874">
    <property type="entry name" value="Carbonic_anhydrase_sf"/>
</dbReference>
<evidence type="ECO:0000256" key="1">
    <source>
        <dbReference type="ARBA" id="ARBA00001947"/>
    </source>
</evidence>
<reference evidence="10" key="1">
    <citation type="submission" date="2023-07" db="EMBL/GenBank/DDBJ databases">
        <title>30 novel species of actinomycetes from the DSMZ collection.</title>
        <authorList>
            <person name="Nouioui I."/>
        </authorList>
    </citation>
    <scope>NUCLEOTIDE SEQUENCE [LARGE SCALE GENOMIC DNA]</scope>
    <source>
        <strain evidence="10">DSM 44399</strain>
    </source>
</reference>
<dbReference type="Pfam" id="PF00484">
    <property type="entry name" value="Pro_CA"/>
    <property type="match status" value="1"/>
</dbReference>
<dbReference type="Proteomes" id="UP001183176">
    <property type="component" value="Unassembled WGS sequence"/>
</dbReference>
<dbReference type="RefSeq" id="WP_311424497.1">
    <property type="nucleotide sequence ID" value="NZ_JAVREH010000036.1"/>
</dbReference>
<keyword evidence="4" id="KW-0479">Metal-binding</keyword>
<dbReference type="PANTHER" id="PTHR43175">
    <property type="entry name" value="CARBONIC ANHYDRASE"/>
    <property type="match status" value="1"/>
</dbReference>
<dbReference type="Gene3D" id="3.40.1050.10">
    <property type="entry name" value="Carbonic anhydrase"/>
    <property type="match status" value="1"/>
</dbReference>
<evidence type="ECO:0000256" key="2">
    <source>
        <dbReference type="ARBA" id="ARBA00006217"/>
    </source>
</evidence>
<organism evidence="9 10">
    <name type="scientific">Jatrophihabitans lederbergiae</name>
    <dbReference type="NCBI Taxonomy" id="3075547"/>
    <lineage>
        <taxon>Bacteria</taxon>
        <taxon>Bacillati</taxon>
        <taxon>Actinomycetota</taxon>
        <taxon>Actinomycetes</taxon>
        <taxon>Jatrophihabitantales</taxon>
        <taxon>Jatrophihabitantaceae</taxon>
        <taxon>Jatrophihabitans</taxon>
    </lineage>
</organism>
<dbReference type="SUPFAM" id="SSF53056">
    <property type="entry name" value="beta-carbonic anhydrase, cab"/>
    <property type="match status" value="1"/>
</dbReference>
<dbReference type="EMBL" id="JAVREH010000036">
    <property type="protein sequence ID" value="MDT0263349.1"/>
    <property type="molecule type" value="Genomic_DNA"/>
</dbReference>
<comment type="function">
    <text evidence="6">Catalyzes the reversible hydration of carbon dioxide to form bicarbonate.</text>
</comment>
<dbReference type="SMART" id="SM00947">
    <property type="entry name" value="Pro_CA"/>
    <property type="match status" value="1"/>
</dbReference>
<gene>
    <name evidence="9" type="ORF">RM423_18355</name>
</gene>
<accession>A0ABU2JF88</accession>
<keyword evidence="5" id="KW-0862">Zinc</keyword>
<proteinExistence type="inferred from homology"/>
<dbReference type="InterPro" id="IPR001765">
    <property type="entry name" value="Carbonic_anhydrase"/>
</dbReference>
<evidence type="ECO:0000256" key="4">
    <source>
        <dbReference type="ARBA" id="ARBA00022723"/>
    </source>
</evidence>
<comment type="similarity">
    <text evidence="2">Belongs to the beta-class carbonic anhydrase family.</text>
</comment>
<dbReference type="EC" id="4.2.1.1" evidence="3"/>
<feature type="region of interest" description="Disordered" evidence="8">
    <location>
        <begin position="1"/>
        <end position="20"/>
    </location>
</feature>
<evidence type="ECO:0000256" key="7">
    <source>
        <dbReference type="ARBA" id="ARBA00048348"/>
    </source>
</evidence>
<evidence type="ECO:0000256" key="8">
    <source>
        <dbReference type="SAM" id="MobiDB-lite"/>
    </source>
</evidence>
<evidence type="ECO:0000256" key="3">
    <source>
        <dbReference type="ARBA" id="ARBA00012925"/>
    </source>
</evidence>
<keyword evidence="10" id="KW-1185">Reference proteome</keyword>
<evidence type="ECO:0000256" key="5">
    <source>
        <dbReference type="ARBA" id="ARBA00022833"/>
    </source>
</evidence>
<comment type="caution">
    <text evidence="9">The sequence shown here is derived from an EMBL/GenBank/DDBJ whole genome shotgun (WGS) entry which is preliminary data.</text>
</comment>
<evidence type="ECO:0000313" key="9">
    <source>
        <dbReference type="EMBL" id="MDT0263349.1"/>
    </source>
</evidence>
<evidence type="ECO:0000313" key="10">
    <source>
        <dbReference type="Proteomes" id="UP001183176"/>
    </source>
</evidence>